<evidence type="ECO:0000256" key="2">
    <source>
        <dbReference type="ARBA" id="ARBA00013306"/>
    </source>
</evidence>
<proteinExistence type="inferred from homology"/>
<dbReference type="GO" id="GO:0005737">
    <property type="term" value="C:cytoplasm"/>
    <property type="evidence" value="ECO:0007669"/>
    <property type="project" value="TreeGrafter"/>
</dbReference>
<dbReference type="PANTHER" id="PTHR12921">
    <property type="entry name" value="UBIQUITIN-FOLD MODIFIER-CONJUGATING ENZYME 1"/>
    <property type="match status" value="1"/>
</dbReference>
<comment type="function">
    <text evidence="4">E2-like enzyme which specifically catalyzes the second step in ufmylation. Accepts the ubiquitin-like modifier UFM1 from the E1 enzyme UBA5 and forms an intermediate with UFM1 via a thioester linkage. Ufmylation is involved in various processes, such as ribosome recycling, response to DNA damage, interferon response or reticulophagy (also called ER-phagy).</text>
</comment>
<dbReference type="InterPro" id="IPR016135">
    <property type="entry name" value="UBQ-conjugating_enzyme/RWD"/>
</dbReference>
<comment type="similarity">
    <text evidence="1">Belongs to the ubiquitin-conjugating enzyme family. UFC1 subfamily.</text>
</comment>
<evidence type="ECO:0000256" key="1">
    <source>
        <dbReference type="ARBA" id="ARBA00008451"/>
    </source>
</evidence>
<feature type="compositionally biased region" description="Low complexity" evidence="5">
    <location>
        <begin position="221"/>
        <end position="233"/>
    </location>
</feature>
<evidence type="ECO:0000256" key="5">
    <source>
        <dbReference type="SAM" id="MobiDB-lite"/>
    </source>
</evidence>
<name>A0A8B9NLN9_9AVES</name>
<evidence type="ECO:0000256" key="3">
    <source>
        <dbReference type="ARBA" id="ARBA00022786"/>
    </source>
</evidence>
<dbReference type="GO" id="GO:0061657">
    <property type="term" value="F:UFM1 conjugating enzyme activity"/>
    <property type="evidence" value="ECO:0007669"/>
    <property type="project" value="InterPro"/>
</dbReference>
<accession>A0A8B9NLN9</accession>
<organism evidence="6 7">
    <name type="scientific">Accipiter nisus</name>
    <name type="common">Eurasian sparrowhawk</name>
    <dbReference type="NCBI Taxonomy" id="211598"/>
    <lineage>
        <taxon>Eukaryota</taxon>
        <taxon>Metazoa</taxon>
        <taxon>Chordata</taxon>
        <taxon>Craniata</taxon>
        <taxon>Vertebrata</taxon>
        <taxon>Euteleostomi</taxon>
        <taxon>Archelosauria</taxon>
        <taxon>Archosauria</taxon>
        <taxon>Dinosauria</taxon>
        <taxon>Saurischia</taxon>
        <taxon>Theropoda</taxon>
        <taxon>Coelurosauria</taxon>
        <taxon>Aves</taxon>
        <taxon>Neognathae</taxon>
        <taxon>Neoaves</taxon>
        <taxon>Telluraves</taxon>
        <taxon>Accipitrimorphae</taxon>
        <taxon>Accipitriformes</taxon>
        <taxon>Accipitridae</taxon>
        <taxon>Accipitrinae</taxon>
        <taxon>Accipiter</taxon>
    </lineage>
</organism>
<feature type="compositionally biased region" description="Gly residues" evidence="5">
    <location>
        <begin position="309"/>
        <end position="318"/>
    </location>
</feature>
<dbReference type="Pfam" id="PF08694">
    <property type="entry name" value="UFC1"/>
    <property type="match status" value="1"/>
</dbReference>
<evidence type="ECO:0000313" key="6">
    <source>
        <dbReference type="Ensembl" id="ENSANIP00000024279.1"/>
    </source>
</evidence>
<dbReference type="GO" id="GO:1990592">
    <property type="term" value="P:protein K69-linked ufmylation"/>
    <property type="evidence" value="ECO:0007669"/>
    <property type="project" value="TreeGrafter"/>
</dbReference>
<keyword evidence="3" id="KW-0833">Ubl conjugation pathway</keyword>
<dbReference type="Proteomes" id="UP000694541">
    <property type="component" value="Unplaced"/>
</dbReference>
<feature type="region of interest" description="Disordered" evidence="5">
    <location>
        <begin position="122"/>
        <end position="143"/>
    </location>
</feature>
<dbReference type="SUPFAM" id="SSF54495">
    <property type="entry name" value="UBC-like"/>
    <property type="match status" value="1"/>
</dbReference>
<protein>
    <recommendedName>
        <fullName evidence="2">Ubiquitin-fold modifier-conjugating enzyme 1</fullName>
    </recommendedName>
</protein>
<evidence type="ECO:0000256" key="4">
    <source>
        <dbReference type="ARBA" id="ARBA00045718"/>
    </source>
</evidence>
<feature type="region of interest" description="Disordered" evidence="5">
    <location>
        <begin position="203"/>
        <end position="241"/>
    </location>
</feature>
<reference evidence="6" key="1">
    <citation type="submission" date="2025-08" db="UniProtKB">
        <authorList>
            <consortium name="Ensembl"/>
        </authorList>
    </citation>
    <scope>IDENTIFICATION</scope>
</reference>
<dbReference type="InterPro" id="IPR014806">
    <property type="entry name" value="Ufc1"/>
</dbReference>
<dbReference type="PANTHER" id="PTHR12921:SF0">
    <property type="entry name" value="UBIQUITIN-FOLD MODIFIER-CONJUGATING ENZYME 1"/>
    <property type="match status" value="1"/>
</dbReference>
<sequence>MADEAARRAVAELPLLRTVSGPRDREGWASRLKEEYRALIQYVENNKRADNDWFRLESNAEGTRWFGKCWYVHELLKYEFAIEFDGGQDLPQRPLQAPLGQERPQIWLGPSDGAGAGPLAGCGDPRPRHQRHHPAQGEVRGGGGGGVGLCSPPERCCPPTSPQVLPPAPLLLLPNKIFGPGLAPACCSGVSCWGDAPRLAHPRSQLSGVRPPYSNSLSEDAATLRPSAAAPLRAGGGAGRRSVSIATRRRVLGAWRGFSAGAVRRLRLSGAGRRVGGTKMAAGAAGVVAMAARGRCGDGGGRRAVAPAGWGGTGGAREGGGRRGRGSAGRGGQ</sequence>
<keyword evidence="7" id="KW-1185">Reference proteome</keyword>
<evidence type="ECO:0000313" key="7">
    <source>
        <dbReference type="Proteomes" id="UP000694541"/>
    </source>
</evidence>
<dbReference type="Ensembl" id="ENSANIT00000025089.1">
    <property type="protein sequence ID" value="ENSANIP00000024279.1"/>
    <property type="gene ID" value="ENSANIG00000016432.1"/>
</dbReference>
<dbReference type="AlphaFoldDB" id="A0A8B9NLN9"/>
<reference evidence="6" key="2">
    <citation type="submission" date="2025-09" db="UniProtKB">
        <authorList>
            <consortium name="Ensembl"/>
        </authorList>
    </citation>
    <scope>IDENTIFICATION</scope>
</reference>
<dbReference type="Gene3D" id="3.10.110.10">
    <property type="entry name" value="Ubiquitin Conjugating Enzyme"/>
    <property type="match status" value="1"/>
</dbReference>
<feature type="region of interest" description="Disordered" evidence="5">
    <location>
        <begin position="296"/>
        <end position="333"/>
    </location>
</feature>